<dbReference type="RefSeq" id="WP_014140473.1">
    <property type="nucleotide sequence ID" value="NC_016109.1"/>
</dbReference>
<dbReference type="Proteomes" id="UP000007076">
    <property type="component" value="Chromosome"/>
</dbReference>
<dbReference type="EMBL" id="AP010968">
    <property type="protein sequence ID" value="BAJ33182.1"/>
    <property type="molecule type" value="Genomic_DNA"/>
</dbReference>
<sequence>MTVEAYWGLSDDELYEIIGEAVLGGGLGAGPEDRRRFRVFGRGLFEEMHRDLQRKICHHERLRGLIDADGGTRADVTDAAGIAKVLEELGGGTGHPVLDYAAVGVLVSRIGLRAFCANAPAPELEPEPTEGPEPPQRGGE</sequence>
<dbReference type="eggNOG" id="ENOG502ZMBR">
    <property type="taxonomic scope" value="Bacteria"/>
</dbReference>
<keyword evidence="3" id="KW-1185">Reference proteome</keyword>
<evidence type="ECO:0000256" key="1">
    <source>
        <dbReference type="SAM" id="MobiDB-lite"/>
    </source>
</evidence>
<dbReference type="HOGENOM" id="CLU_1832490_0_0_11"/>
<dbReference type="KEGG" id="ksk:KSE_74270"/>
<dbReference type="STRING" id="452652.KSE_74270"/>
<dbReference type="AlphaFoldDB" id="E4NJN4"/>
<gene>
    <name evidence="2" type="ordered locus">KSE_74270</name>
</gene>
<protein>
    <submittedName>
        <fullName evidence="2">Uncharacterized protein</fullName>
    </submittedName>
</protein>
<accession>E4NJN4</accession>
<dbReference type="PATRIC" id="fig|452652.3.peg.7472"/>
<feature type="region of interest" description="Disordered" evidence="1">
    <location>
        <begin position="121"/>
        <end position="140"/>
    </location>
</feature>
<name>E4NJN4_KITSK</name>
<organism evidence="2 3">
    <name type="scientific">Kitasatospora setae (strain ATCC 33774 / DSM 43861 / JCM 3304 / KCC A-0304 / NBRC 14216 / KM-6054)</name>
    <name type="common">Streptomyces setae</name>
    <dbReference type="NCBI Taxonomy" id="452652"/>
    <lineage>
        <taxon>Bacteria</taxon>
        <taxon>Bacillati</taxon>
        <taxon>Actinomycetota</taxon>
        <taxon>Actinomycetes</taxon>
        <taxon>Kitasatosporales</taxon>
        <taxon>Streptomycetaceae</taxon>
        <taxon>Kitasatospora</taxon>
    </lineage>
</organism>
<reference evidence="2 3" key="1">
    <citation type="journal article" date="2010" name="DNA Res.">
        <title>Genome sequence of Kitasatospora setae NBRC 14216T: an evolutionary snapshot of the family Streptomycetaceae.</title>
        <authorList>
            <person name="Ichikawa N."/>
            <person name="Oguchi A."/>
            <person name="Ikeda H."/>
            <person name="Ishikawa J."/>
            <person name="Kitani S."/>
            <person name="Watanabe Y."/>
            <person name="Nakamura S."/>
            <person name="Katano Y."/>
            <person name="Kishi E."/>
            <person name="Sasagawa M."/>
            <person name="Ankai A."/>
            <person name="Fukui S."/>
            <person name="Hashimoto Y."/>
            <person name="Kamata S."/>
            <person name="Otoguro M."/>
            <person name="Tanikawa S."/>
            <person name="Nihira T."/>
            <person name="Horinouchi S."/>
            <person name="Ohnishi Y."/>
            <person name="Hayakawa M."/>
            <person name="Kuzuyama T."/>
            <person name="Arisawa A."/>
            <person name="Nomoto F."/>
            <person name="Miura H."/>
            <person name="Takahashi Y."/>
            <person name="Fujita N."/>
        </authorList>
    </citation>
    <scope>NUCLEOTIDE SEQUENCE [LARGE SCALE GENOMIC DNA]</scope>
    <source>
        <strain evidence="3">ATCC 33774 / DSM 43861 / JCM 3304 / KCC A-0304 / NBRC 14216 / KM-6054</strain>
    </source>
</reference>
<feature type="compositionally biased region" description="Pro residues" evidence="1">
    <location>
        <begin position="131"/>
        <end position="140"/>
    </location>
</feature>
<evidence type="ECO:0000313" key="2">
    <source>
        <dbReference type="EMBL" id="BAJ33182.1"/>
    </source>
</evidence>
<proteinExistence type="predicted"/>
<evidence type="ECO:0000313" key="3">
    <source>
        <dbReference type="Proteomes" id="UP000007076"/>
    </source>
</evidence>